<gene>
    <name evidence="1" type="ORF">Firmicute1046_1480</name>
</gene>
<organism evidence="1">
    <name type="scientific">uncultured Bacillota bacterium</name>
    <dbReference type="NCBI Taxonomy" id="344338"/>
    <lineage>
        <taxon>Bacteria</taxon>
        <taxon>Bacillati</taxon>
        <taxon>Bacillota</taxon>
        <taxon>environmental samples</taxon>
    </lineage>
</organism>
<evidence type="ECO:0000313" key="1">
    <source>
        <dbReference type="EMBL" id="QGT51072.1"/>
    </source>
</evidence>
<dbReference type="Gene3D" id="1.10.1070.20">
    <property type="match status" value="1"/>
</dbReference>
<dbReference type="EMBL" id="MN577573">
    <property type="protein sequence ID" value="QGT51072.1"/>
    <property type="molecule type" value="Genomic_DNA"/>
</dbReference>
<proteinExistence type="predicted"/>
<reference evidence="1" key="1">
    <citation type="journal article" date="2020" name="J. ISSAAS">
        <title>Lactobacilli and other gastrointestinal microbiota of Peromyscus leucopus, reservoir host for agents of Lyme disease and other zoonoses in North America.</title>
        <authorList>
            <person name="Milovic A."/>
            <person name="Bassam K."/>
            <person name="Shao H."/>
            <person name="Chatzistamou I."/>
            <person name="Tufts D.M."/>
            <person name="Diuk-Wasser M."/>
            <person name="Barbour A.G."/>
        </authorList>
    </citation>
    <scope>NUCLEOTIDE SEQUENCE</scope>
    <source>
        <strain evidence="1">LL40</strain>
    </source>
</reference>
<protein>
    <recommendedName>
        <fullName evidence="2">HipA-like C-terminal domain-containing protein</fullName>
    </recommendedName>
</protein>
<accession>A0A650ENR2</accession>
<sequence length="348" mass="40237">MRYMDFLILNRDTVAAEWINNELKVLAHNMLPLYLDLTGNVPKWLETRAIDSHRANSRLLKKALRLTERDDIGSVLSVNAVTITDNYWIKPIDSDLSYKDVRFNNDYFANLALTGNYDSFNRAANSKISRTPELTNTGSFEKCWRLINGEWWMYKKANHDEMFSELFIYQLGVELGFHMAEYKRGNGVIKTKDFTDNAIVNFEPAFNFMNDNEDYIATVNALRDLCPKCIGDYVKMLFLDTVCANPDRHTFNFGLLRDAETGDVLGLAPNFDNNMALISRGYPKNIKRKNDVLVRLLNELLEYDSSLKQYIPVLTEEIILKTIKSVGMRVRSKEITEFIINGYNQIKK</sequence>
<dbReference type="AlphaFoldDB" id="A0A650ENR2"/>
<name>A0A650ENR2_9FIRM</name>
<evidence type="ECO:0008006" key="2">
    <source>
        <dbReference type="Google" id="ProtNLM"/>
    </source>
</evidence>